<keyword evidence="2" id="KW-1185">Reference proteome</keyword>
<reference evidence="1" key="1">
    <citation type="submission" date="2020-09" db="EMBL/GenBank/DDBJ databases">
        <title>Genome-Enabled Discovery of Anthraquinone Biosynthesis in Senna tora.</title>
        <authorList>
            <person name="Kang S.-H."/>
            <person name="Pandey R.P."/>
            <person name="Lee C.-M."/>
            <person name="Sim J.-S."/>
            <person name="Jeong J.-T."/>
            <person name="Choi B.-S."/>
            <person name="Jung M."/>
            <person name="Ginzburg D."/>
            <person name="Zhao K."/>
            <person name="Won S.Y."/>
            <person name="Oh T.-J."/>
            <person name="Yu Y."/>
            <person name="Kim N.-H."/>
            <person name="Lee O.R."/>
            <person name="Lee T.-H."/>
            <person name="Bashyal P."/>
            <person name="Kim T.-S."/>
            <person name="Lee W.-H."/>
            <person name="Kawkins C."/>
            <person name="Kim C.-K."/>
            <person name="Kim J.S."/>
            <person name="Ahn B.O."/>
            <person name="Rhee S.Y."/>
            <person name="Sohng J.K."/>
        </authorList>
    </citation>
    <scope>NUCLEOTIDE SEQUENCE</scope>
    <source>
        <tissue evidence="1">Leaf</tissue>
    </source>
</reference>
<dbReference type="Proteomes" id="UP000634136">
    <property type="component" value="Unassembled WGS sequence"/>
</dbReference>
<evidence type="ECO:0000313" key="2">
    <source>
        <dbReference type="Proteomes" id="UP000634136"/>
    </source>
</evidence>
<protein>
    <submittedName>
        <fullName evidence="1">Putative ribonuclease H protein</fullName>
    </submittedName>
</protein>
<name>A0A834WJC6_9FABA</name>
<organism evidence="1 2">
    <name type="scientific">Senna tora</name>
    <dbReference type="NCBI Taxonomy" id="362788"/>
    <lineage>
        <taxon>Eukaryota</taxon>
        <taxon>Viridiplantae</taxon>
        <taxon>Streptophyta</taxon>
        <taxon>Embryophyta</taxon>
        <taxon>Tracheophyta</taxon>
        <taxon>Spermatophyta</taxon>
        <taxon>Magnoliopsida</taxon>
        <taxon>eudicotyledons</taxon>
        <taxon>Gunneridae</taxon>
        <taxon>Pentapetalae</taxon>
        <taxon>rosids</taxon>
        <taxon>fabids</taxon>
        <taxon>Fabales</taxon>
        <taxon>Fabaceae</taxon>
        <taxon>Caesalpinioideae</taxon>
        <taxon>Cassia clade</taxon>
        <taxon>Senna</taxon>
    </lineage>
</organism>
<dbReference type="EMBL" id="JAAIUW010000006">
    <property type="protein sequence ID" value="KAF7825275.1"/>
    <property type="molecule type" value="Genomic_DNA"/>
</dbReference>
<evidence type="ECO:0000313" key="1">
    <source>
        <dbReference type="EMBL" id="KAF7825275.1"/>
    </source>
</evidence>
<comment type="caution">
    <text evidence="1">The sequence shown here is derived from an EMBL/GenBank/DDBJ whole genome shotgun (WGS) entry which is preliminary data.</text>
</comment>
<sequence length="189" mass="21206">MSGIPSRMTNLTMLPKLLFASMSAHLFESRLVCFNWTTQLLLISSLTLVIKGGQGLTELRPPLQQFIATWESFSRMILRKPRSHARDNPSAMPLNSAFKGFDSPIFKASYYDRVSIRETYACIESSPFQITFQTDLDMLSFRFLTAESALLVVKWLSSLYAQVGTSVPRSTFGGLVARTKSTAEIGRTF</sequence>
<accession>A0A834WJC6</accession>
<dbReference type="AlphaFoldDB" id="A0A834WJC6"/>
<gene>
    <name evidence="1" type="ORF">G2W53_016439</name>
</gene>
<proteinExistence type="predicted"/>